<dbReference type="Proteomes" id="UP001319180">
    <property type="component" value="Unassembled WGS sequence"/>
</dbReference>
<name>A0AAP2D5M1_9BACT</name>
<feature type="transmembrane region" description="Helical" evidence="5">
    <location>
        <begin position="12"/>
        <end position="34"/>
    </location>
</feature>
<feature type="transmembrane region" description="Helical" evidence="5">
    <location>
        <begin position="184"/>
        <end position="202"/>
    </location>
</feature>
<gene>
    <name evidence="6" type="ORF">KK078_02890</name>
</gene>
<evidence type="ECO:0008006" key="8">
    <source>
        <dbReference type="Google" id="ProtNLM"/>
    </source>
</evidence>
<evidence type="ECO:0000313" key="7">
    <source>
        <dbReference type="Proteomes" id="UP001319180"/>
    </source>
</evidence>
<dbReference type="Pfam" id="PF07681">
    <property type="entry name" value="DoxX"/>
    <property type="match status" value="1"/>
</dbReference>
<dbReference type="EMBL" id="JAHESC010000003">
    <property type="protein sequence ID" value="MBT1685484.1"/>
    <property type="molecule type" value="Genomic_DNA"/>
</dbReference>
<comment type="subcellular location">
    <subcellularLocation>
        <location evidence="1">Membrane</location>
        <topology evidence="1">Multi-pass membrane protein</topology>
    </subcellularLocation>
</comment>
<keyword evidence="3 5" id="KW-1133">Transmembrane helix</keyword>
<dbReference type="RefSeq" id="WP_254088734.1">
    <property type="nucleotide sequence ID" value="NZ_JAHESC010000003.1"/>
</dbReference>
<protein>
    <recommendedName>
        <fullName evidence="8">DoxX family protein</fullName>
    </recommendedName>
</protein>
<keyword evidence="7" id="KW-1185">Reference proteome</keyword>
<proteinExistence type="predicted"/>
<sequence length="266" mass="29387">MEPLSYRLHYIFRIACAMCFIGHGAFGIITKQVWCNYFGVFGIGEALAYQLMPVVGIVDIALGLILIVYPIRAAAAWLVFWGLFTASLRPLSGEPFAEFLERAGNWGAPLVLLMLSGPVGPGIRPWFRKIEPGTPVSENRMRAVERWLTIIACTLLVGHGWLNLIGKQGLIYQYTSLGIRAPVLAAYIVGCIEVAGGLSLLIRPVRQVVLILFVWKMASELFYPAWEFFEWVERGGSYATLLGLFMALRYGSSRHAMNMVPGGGVG</sequence>
<organism evidence="6 7">
    <name type="scientific">Dawidia soli</name>
    <dbReference type="NCBI Taxonomy" id="2782352"/>
    <lineage>
        <taxon>Bacteria</taxon>
        <taxon>Pseudomonadati</taxon>
        <taxon>Bacteroidota</taxon>
        <taxon>Cytophagia</taxon>
        <taxon>Cytophagales</taxon>
        <taxon>Chryseotaleaceae</taxon>
        <taxon>Dawidia</taxon>
    </lineage>
</organism>
<reference evidence="6 7" key="1">
    <citation type="submission" date="2021-05" db="EMBL/GenBank/DDBJ databases">
        <title>A Polyphasic approach of four new species of the genus Ohtaekwangia: Ohtaekwangia histidinii sp. nov., Ohtaekwangia cretensis sp. nov., Ohtaekwangia indiensis sp. nov., Ohtaekwangia reichenbachii sp. nov. from diverse environment.</title>
        <authorList>
            <person name="Octaviana S."/>
        </authorList>
    </citation>
    <scope>NUCLEOTIDE SEQUENCE [LARGE SCALE GENOMIC DNA]</scope>
    <source>
        <strain evidence="6 7">PWU37</strain>
    </source>
</reference>
<evidence type="ECO:0000313" key="6">
    <source>
        <dbReference type="EMBL" id="MBT1685484.1"/>
    </source>
</evidence>
<dbReference type="GO" id="GO:0016020">
    <property type="term" value="C:membrane"/>
    <property type="evidence" value="ECO:0007669"/>
    <property type="project" value="UniProtKB-SubCell"/>
</dbReference>
<keyword evidence="4 5" id="KW-0472">Membrane</keyword>
<accession>A0AAP2D5M1</accession>
<evidence type="ECO:0000256" key="5">
    <source>
        <dbReference type="SAM" id="Phobius"/>
    </source>
</evidence>
<evidence type="ECO:0000256" key="2">
    <source>
        <dbReference type="ARBA" id="ARBA00022692"/>
    </source>
</evidence>
<feature type="transmembrane region" description="Helical" evidence="5">
    <location>
        <begin position="147"/>
        <end position="164"/>
    </location>
</feature>
<feature type="transmembrane region" description="Helical" evidence="5">
    <location>
        <begin position="46"/>
        <end position="67"/>
    </location>
</feature>
<evidence type="ECO:0000256" key="4">
    <source>
        <dbReference type="ARBA" id="ARBA00023136"/>
    </source>
</evidence>
<keyword evidence="2 5" id="KW-0812">Transmembrane</keyword>
<dbReference type="AlphaFoldDB" id="A0AAP2D5M1"/>
<dbReference type="InterPro" id="IPR032808">
    <property type="entry name" value="DoxX"/>
</dbReference>
<evidence type="ECO:0000256" key="1">
    <source>
        <dbReference type="ARBA" id="ARBA00004141"/>
    </source>
</evidence>
<evidence type="ECO:0000256" key="3">
    <source>
        <dbReference type="ARBA" id="ARBA00022989"/>
    </source>
</evidence>
<comment type="caution">
    <text evidence="6">The sequence shown here is derived from an EMBL/GenBank/DDBJ whole genome shotgun (WGS) entry which is preliminary data.</text>
</comment>